<keyword evidence="2" id="KW-1185">Reference proteome</keyword>
<protein>
    <submittedName>
        <fullName evidence="1">Uncharacterized protein</fullName>
    </submittedName>
</protein>
<dbReference type="Gramene" id="KVH94859">
    <property type="protein sequence ID" value="KVH94859"/>
    <property type="gene ID" value="Ccrd_003083"/>
</dbReference>
<dbReference type="EMBL" id="LEKV01004514">
    <property type="protein sequence ID" value="KVH94859.1"/>
    <property type="molecule type" value="Genomic_DNA"/>
</dbReference>
<reference evidence="1 2" key="1">
    <citation type="journal article" date="2016" name="Sci. Rep.">
        <title>The genome sequence of the outbreeding globe artichoke constructed de novo incorporating a phase-aware low-pass sequencing strategy of F1 progeny.</title>
        <authorList>
            <person name="Scaglione D."/>
            <person name="Reyes-Chin-Wo S."/>
            <person name="Acquadro A."/>
            <person name="Froenicke L."/>
            <person name="Portis E."/>
            <person name="Beitel C."/>
            <person name="Tirone M."/>
            <person name="Mauro R."/>
            <person name="Lo Monaco A."/>
            <person name="Mauromicale G."/>
            <person name="Faccioli P."/>
            <person name="Cattivelli L."/>
            <person name="Rieseberg L."/>
            <person name="Michelmore R."/>
            <person name="Lanteri S."/>
        </authorList>
    </citation>
    <scope>NUCLEOTIDE SEQUENCE [LARGE SCALE GENOMIC DNA]</scope>
    <source>
        <strain evidence="1">2C</strain>
    </source>
</reference>
<dbReference type="AlphaFoldDB" id="A0A103XQE0"/>
<gene>
    <name evidence="1" type="ORF">Ccrd_003083</name>
</gene>
<evidence type="ECO:0000313" key="1">
    <source>
        <dbReference type="EMBL" id="KVH94859.1"/>
    </source>
</evidence>
<accession>A0A103XQE0</accession>
<proteinExistence type="predicted"/>
<organism evidence="1 2">
    <name type="scientific">Cynara cardunculus var. scolymus</name>
    <name type="common">Globe artichoke</name>
    <name type="synonym">Cynara scolymus</name>
    <dbReference type="NCBI Taxonomy" id="59895"/>
    <lineage>
        <taxon>Eukaryota</taxon>
        <taxon>Viridiplantae</taxon>
        <taxon>Streptophyta</taxon>
        <taxon>Embryophyta</taxon>
        <taxon>Tracheophyta</taxon>
        <taxon>Spermatophyta</taxon>
        <taxon>Magnoliopsida</taxon>
        <taxon>eudicotyledons</taxon>
        <taxon>Gunneridae</taxon>
        <taxon>Pentapetalae</taxon>
        <taxon>asterids</taxon>
        <taxon>campanulids</taxon>
        <taxon>Asterales</taxon>
        <taxon>Asteraceae</taxon>
        <taxon>Carduoideae</taxon>
        <taxon>Cardueae</taxon>
        <taxon>Carduinae</taxon>
        <taxon>Cynara</taxon>
    </lineage>
</organism>
<name>A0A103XQE0_CYNCS</name>
<evidence type="ECO:0000313" key="2">
    <source>
        <dbReference type="Proteomes" id="UP000243975"/>
    </source>
</evidence>
<dbReference type="Proteomes" id="UP000243975">
    <property type="component" value="Unassembled WGS sequence"/>
</dbReference>
<comment type="caution">
    <text evidence="1">The sequence shown here is derived from an EMBL/GenBank/DDBJ whole genome shotgun (WGS) entry which is preliminary data.</text>
</comment>
<sequence>MGKIAQVDGMDRVLISAAFLGNSVKLSVRSETNNIINMTGIDFSWFSQSINISHGGRDPSVITNPQAEVSYDNMNSPISSFCSLLGFEKAKEYQLDNQSFAKESDLFGSSIQDYQY</sequence>